<sequence length="112" mass="13622">MRSDKQRLIDIQEAIIKIEKYTLKGKDMFMKDELIQTWMLYNLQIIGEAVRSISQNFKNCHENIQWNDISDFRNLLVHEYFRIDLEIVWQIIEQEIPELKIKIKLLLKEIQT</sequence>
<organism evidence="7 8">
    <name type="scientific">Crocosphaera watsonii WH 0003</name>
    <dbReference type="NCBI Taxonomy" id="423471"/>
    <lineage>
        <taxon>Bacteria</taxon>
        <taxon>Bacillati</taxon>
        <taxon>Cyanobacteriota</taxon>
        <taxon>Cyanophyceae</taxon>
        <taxon>Oscillatoriophycideae</taxon>
        <taxon>Chroococcales</taxon>
        <taxon>Aphanothecaceae</taxon>
        <taxon>Crocosphaera</taxon>
    </lineage>
</organism>
<dbReference type="EMBL" id="AESD01000010">
    <property type="protein sequence ID" value="EHJ15265.1"/>
    <property type="molecule type" value="Genomic_DNA"/>
</dbReference>
<evidence type="ECO:0000313" key="8">
    <source>
        <dbReference type="Proteomes" id="UP000003477"/>
    </source>
</evidence>
<dbReference type="PANTHER" id="PTHR34139">
    <property type="entry name" value="UPF0331 PROTEIN MJ0127"/>
    <property type="match status" value="1"/>
</dbReference>
<gene>
    <name evidence="7" type="ORF">CWATWH0003_0076</name>
</gene>
<dbReference type="GO" id="GO:0000166">
    <property type="term" value="F:nucleotide binding"/>
    <property type="evidence" value="ECO:0007669"/>
    <property type="project" value="UniProtKB-KW"/>
</dbReference>
<dbReference type="RefSeq" id="WP_007305060.1">
    <property type="nucleotide sequence ID" value="NZ_AESD01000010.1"/>
</dbReference>
<dbReference type="PANTHER" id="PTHR34139:SF1">
    <property type="entry name" value="RNASE MJ1380-RELATED"/>
    <property type="match status" value="1"/>
</dbReference>
<evidence type="ECO:0008006" key="9">
    <source>
        <dbReference type="Google" id="ProtNLM"/>
    </source>
</evidence>
<dbReference type="PATRIC" id="fig|423471.3.peg.71"/>
<comment type="caution">
    <text evidence="7">The sequence shown here is derived from an EMBL/GenBank/DDBJ whole genome shotgun (WGS) entry which is preliminary data.</text>
</comment>
<keyword evidence="1" id="KW-0597">Phosphoprotein</keyword>
<dbReference type="GO" id="GO:0004540">
    <property type="term" value="F:RNA nuclease activity"/>
    <property type="evidence" value="ECO:0007669"/>
    <property type="project" value="InterPro"/>
</dbReference>
<comment type="similarity">
    <text evidence="6">Belongs to the HepT RNase toxin family.</text>
</comment>
<dbReference type="InterPro" id="IPR051813">
    <property type="entry name" value="HepT_RNase_toxin"/>
</dbReference>
<keyword evidence="2" id="KW-1277">Toxin-antitoxin system</keyword>
<dbReference type="AlphaFoldDB" id="G5IXR6"/>
<name>G5IXR6_CROWT</name>
<evidence type="ECO:0000313" key="7">
    <source>
        <dbReference type="EMBL" id="EHJ15265.1"/>
    </source>
</evidence>
<dbReference type="GeneID" id="88764058"/>
<accession>G5IXR6</accession>
<keyword evidence="3" id="KW-0540">Nuclease</keyword>
<evidence type="ECO:0000256" key="4">
    <source>
        <dbReference type="ARBA" id="ARBA00022741"/>
    </source>
</evidence>
<reference evidence="7 8" key="1">
    <citation type="journal article" date="2011" name="Front. Microbiol.">
        <title>Two Strains of Crocosphaera watsonii with Highly Conserved Genomes are Distinguished by Strain-Specific Features.</title>
        <authorList>
            <person name="Bench S.R."/>
            <person name="Ilikchyan I.N."/>
            <person name="Tripp H.J."/>
            <person name="Zehr J.P."/>
        </authorList>
    </citation>
    <scope>NUCLEOTIDE SEQUENCE [LARGE SCALE GENOMIC DNA]</scope>
    <source>
        <strain evidence="7 8">WH 0003</strain>
    </source>
</reference>
<keyword evidence="5" id="KW-0378">Hydrolase</keyword>
<evidence type="ECO:0000256" key="6">
    <source>
        <dbReference type="ARBA" id="ARBA00024207"/>
    </source>
</evidence>
<dbReference type="InterPro" id="IPR037038">
    <property type="entry name" value="HepT-like_sf"/>
</dbReference>
<dbReference type="InterPro" id="IPR008201">
    <property type="entry name" value="HepT-like"/>
</dbReference>
<evidence type="ECO:0000256" key="5">
    <source>
        <dbReference type="ARBA" id="ARBA00022801"/>
    </source>
</evidence>
<dbReference type="Proteomes" id="UP000003477">
    <property type="component" value="Unassembled WGS sequence"/>
</dbReference>
<proteinExistence type="inferred from homology"/>
<dbReference type="GO" id="GO:0016787">
    <property type="term" value="F:hydrolase activity"/>
    <property type="evidence" value="ECO:0007669"/>
    <property type="project" value="UniProtKB-KW"/>
</dbReference>
<evidence type="ECO:0000256" key="3">
    <source>
        <dbReference type="ARBA" id="ARBA00022722"/>
    </source>
</evidence>
<keyword evidence="4" id="KW-0547">Nucleotide-binding</keyword>
<protein>
    <recommendedName>
        <fullName evidence="9">Nucleotidyltransferase</fullName>
    </recommendedName>
</protein>
<dbReference type="Gene3D" id="1.20.120.580">
    <property type="entry name" value="bsu32300-like"/>
    <property type="match status" value="1"/>
</dbReference>
<evidence type="ECO:0000256" key="2">
    <source>
        <dbReference type="ARBA" id="ARBA00022649"/>
    </source>
</evidence>
<dbReference type="Pfam" id="PF01934">
    <property type="entry name" value="HepT-like"/>
    <property type="match status" value="1"/>
</dbReference>
<dbReference type="GO" id="GO:0110001">
    <property type="term" value="C:toxin-antitoxin complex"/>
    <property type="evidence" value="ECO:0007669"/>
    <property type="project" value="InterPro"/>
</dbReference>
<evidence type="ECO:0000256" key="1">
    <source>
        <dbReference type="ARBA" id="ARBA00022553"/>
    </source>
</evidence>